<gene>
    <name evidence="2" type="ORF">EJB05_30672</name>
</gene>
<dbReference type="OrthoDB" id="408631at2759"/>
<dbReference type="InterPro" id="IPR029058">
    <property type="entry name" value="AB_hydrolase_fold"/>
</dbReference>
<evidence type="ECO:0000313" key="3">
    <source>
        <dbReference type="Proteomes" id="UP000324897"/>
    </source>
</evidence>
<accession>A0A5J9UD33</accession>
<organism evidence="2 3">
    <name type="scientific">Eragrostis curvula</name>
    <name type="common">weeping love grass</name>
    <dbReference type="NCBI Taxonomy" id="38414"/>
    <lineage>
        <taxon>Eukaryota</taxon>
        <taxon>Viridiplantae</taxon>
        <taxon>Streptophyta</taxon>
        <taxon>Embryophyta</taxon>
        <taxon>Tracheophyta</taxon>
        <taxon>Spermatophyta</taxon>
        <taxon>Magnoliopsida</taxon>
        <taxon>Liliopsida</taxon>
        <taxon>Poales</taxon>
        <taxon>Poaceae</taxon>
        <taxon>PACMAD clade</taxon>
        <taxon>Chloridoideae</taxon>
        <taxon>Eragrostideae</taxon>
        <taxon>Eragrostidinae</taxon>
        <taxon>Eragrostis</taxon>
    </lineage>
</organism>
<feature type="non-terminal residue" evidence="2">
    <location>
        <position position="1"/>
    </location>
</feature>
<evidence type="ECO:0000313" key="2">
    <source>
        <dbReference type="EMBL" id="TVU21060.1"/>
    </source>
</evidence>
<dbReference type="EMBL" id="RWGY01000026">
    <property type="protein sequence ID" value="TVU21060.1"/>
    <property type="molecule type" value="Genomic_DNA"/>
</dbReference>
<comment type="caution">
    <text evidence="2">The sequence shown here is derived from an EMBL/GenBank/DDBJ whole genome shotgun (WGS) entry which is preliminary data.</text>
</comment>
<dbReference type="PANTHER" id="PTHR23024">
    <property type="entry name" value="ARYLACETAMIDE DEACETYLASE"/>
    <property type="match status" value="1"/>
</dbReference>
<reference evidence="2 3" key="1">
    <citation type="journal article" date="2019" name="Sci. Rep.">
        <title>A high-quality genome of Eragrostis curvula grass provides insights into Poaceae evolution and supports new strategies to enhance forage quality.</title>
        <authorList>
            <person name="Carballo J."/>
            <person name="Santos B.A.C.M."/>
            <person name="Zappacosta D."/>
            <person name="Garbus I."/>
            <person name="Selva J.P."/>
            <person name="Gallo C.A."/>
            <person name="Diaz A."/>
            <person name="Albertini E."/>
            <person name="Caccamo M."/>
            <person name="Echenique V."/>
        </authorList>
    </citation>
    <scope>NUCLEOTIDE SEQUENCE [LARGE SCALE GENOMIC DNA]</scope>
    <source>
        <strain evidence="3">cv. Victoria</strain>
        <tissue evidence="2">Leaf</tissue>
    </source>
</reference>
<sequence>MAPGSPLPCTVPSVISLAPYPTESGAERNDGTTRHDEYPRVPVPVDFFSCFLASDSASGNIAHHMAQHWSSMSPNRGNNTLRLAGAILIQLLFSREEQMAADLELANVCSSLTLEGVDYCWREFLPKGATWDHVAACVRCRYLESSPPPVMVVIGGFDPLKDRHVNYVELLPHHLPWDF</sequence>
<dbReference type="PANTHER" id="PTHR23024:SF538">
    <property type="entry name" value="OS07G0643100 PROTEIN"/>
    <property type="match status" value="1"/>
</dbReference>
<dbReference type="InterPro" id="IPR050466">
    <property type="entry name" value="Carboxylest/Gibb_receptor"/>
</dbReference>
<dbReference type="Gene3D" id="3.40.50.1820">
    <property type="entry name" value="alpha/beta hydrolase"/>
    <property type="match status" value="1"/>
</dbReference>
<dbReference type="Gramene" id="TVU21060">
    <property type="protein sequence ID" value="TVU21060"/>
    <property type="gene ID" value="EJB05_30672"/>
</dbReference>
<feature type="domain" description="Alpha/beta hydrolase fold-3" evidence="1">
    <location>
        <begin position="42"/>
        <end position="171"/>
    </location>
</feature>
<protein>
    <recommendedName>
        <fullName evidence="1">Alpha/beta hydrolase fold-3 domain-containing protein</fullName>
    </recommendedName>
</protein>
<dbReference type="AlphaFoldDB" id="A0A5J9UD33"/>
<dbReference type="GO" id="GO:0016787">
    <property type="term" value="F:hydrolase activity"/>
    <property type="evidence" value="ECO:0007669"/>
    <property type="project" value="InterPro"/>
</dbReference>
<dbReference type="Proteomes" id="UP000324897">
    <property type="component" value="Unassembled WGS sequence"/>
</dbReference>
<proteinExistence type="predicted"/>
<dbReference type="SUPFAM" id="SSF53474">
    <property type="entry name" value="alpha/beta-Hydrolases"/>
    <property type="match status" value="1"/>
</dbReference>
<name>A0A5J9UD33_9POAL</name>
<evidence type="ECO:0000259" key="1">
    <source>
        <dbReference type="Pfam" id="PF07859"/>
    </source>
</evidence>
<dbReference type="Pfam" id="PF07859">
    <property type="entry name" value="Abhydrolase_3"/>
    <property type="match status" value="1"/>
</dbReference>
<dbReference type="InterPro" id="IPR013094">
    <property type="entry name" value="AB_hydrolase_3"/>
</dbReference>
<keyword evidence="3" id="KW-1185">Reference proteome</keyword>